<dbReference type="InterPro" id="IPR021272">
    <property type="entry name" value="DUF2851"/>
</dbReference>
<dbReference type="Proteomes" id="UP000649799">
    <property type="component" value="Unassembled WGS sequence"/>
</dbReference>
<evidence type="ECO:0000313" key="1">
    <source>
        <dbReference type="EMBL" id="NHE59115.1"/>
    </source>
</evidence>
<gene>
    <name evidence="1" type="ORF">G9Q97_20090</name>
</gene>
<sequence length="434" mass="50356">MVQFQEDFLHLVWKYQYFDKKGLETTSGIPLSIPKIGWHNQHEGPDFKEAEIILGGIKNYGHVEIHLKASDWKAHQHQNDPAYNSVVLHVVWEQDEEVYRADGTIIPTLSLFGKVPLDVIRNYEKLLFSPNRLLCSEALVKVPDILKFSMLEKALVERLQEKSRMVLTLLEENKQDWEETAYQWLFYAFGFKTNANPMLKLAKSLPYKLIKKNAGTQSLVEAMVFGQAGMIPATLGLDQEYEKKLEADYDFLQRKYNLKNELFGSEWKFMKVRPGNFPSLRLAQLAALLNKTPNLFSNVLYGLDNKLAFREVFEIKVSEYWQQHYHFGKPMKHKSRGGLSSGILDLLAINYVVPLWYAYGQYSDLGHWQEKCFNFLQEVSEEKNRLTEIYLAAGWSPLNAFDSQGMLGLYHGYCSKRRCLYCKIGQNLLRPNLK</sequence>
<proteinExistence type="predicted"/>
<protein>
    <submittedName>
        <fullName evidence="1">DUF2851 family protein</fullName>
    </submittedName>
</protein>
<keyword evidence="2" id="KW-1185">Reference proteome</keyword>
<organism evidence="1 2">
    <name type="scientific">Cyclobacterium plantarum</name>
    <dbReference type="NCBI Taxonomy" id="2716263"/>
    <lineage>
        <taxon>Bacteria</taxon>
        <taxon>Pseudomonadati</taxon>
        <taxon>Bacteroidota</taxon>
        <taxon>Cytophagia</taxon>
        <taxon>Cytophagales</taxon>
        <taxon>Cyclobacteriaceae</taxon>
        <taxon>Cyclobacterium</taxon>
    </lineage>
</organism>
<dbReference type="EMBL" id="JAANYN010000010">
    <property type="protein sequence ID" value="NHE59115.1"/>
    <property type="molecule type" value="Genomic_DNA"/>
</dbReference>
<reference evidence="1 2" key="1">
    <citation type="submission" date="2020-03" db="EMBL/GenBank/DDBJ databases">
        <title>Cyclobacterium plantarum sp. nov., a marine bacterium isolated from a coastal-marine wetland.</title>
        <authorList>
            <person name="Sanchez-Porro C."/>
            <person name="Ventosa A."/>
            <person name="Amoozegar M."/>
        </authorList>
    </citation>
    <scope>NUCLEOTIDE SEQUENCE [LARGE SCALE GENOMIC DNA]</scope>
    <source>
        <strain evidence="1 2">GBPx2</strain>
    </source>
</reference>
<dbReference type="RefSeq" id="WP_166150177.1">
    <property type="nucleotide sequence ID" value="NZ_JAANYN010000010.1"/>
</dbReference>
<name>A0ABX0HB35_9BACT</name>
<evidence type="ECO:0000313" key="2">
    <source>
        <dbReference type="Proteomes" id="UP000649799"/>
    </source>
</evidence>
<comment type="caution">
    <text evidence="1">The sequence shown here is derived from an EMBL/GenBank/DDBJ whole genome shotgun (WGS) entry which is preliminary data.</text>
</comment>
<dbReference type="Pfam" id="PF11013">
    <property type="entry name" value="DUF2851"/>
    <property type="match status" value="1"/>
</dbReference>
<accession>A0ABX0HB35</accession>